<name>A0A1J5E866_9BACT</name>
<reference evidence="7 8" key="1">
    <citation type="journal article" date="2016" name="Environ. Microbiol.">
        <title>Genomic resolution of a cold subsurface aquifer community provides metabolic insights for novel microbes adapted to high CO concentrations.</title>
        <authorList>
            <person name="Probst A.J."/>
            <person name="Castelle C.J."/>
            <person name="Singh A."/>
            <person name="Brown C.T."/>
            <person name="Anantharaman K."/>
            <person name="Sharon I."/>
            <person name="Hug L.A."/>
            <person name="Burstein D."/>
            <person name="Emerson J.B."/>
            <person name="Thomas B.C."/>
            <person name="Banfield J.F."/>
        </authorList>
    </citation>
    <scope>NUCLEOTIDE SEQUENCE [LARGE SCALE GENOMIC DNA]</scope>
    <source>
        <strain evidence="7">CG2_30_40_21</strain>
    </source>
</reference>
<feature type="domain" description="UDP-glucose/GDP-mannose dehydrogenase C-terminal" evidence="6">
    <location>
        <begin position="389"/>
        <end position="512"/>
    </location>
</feature>
<dbReference type="GO" id="GO:0016616">
    <property type="term" value="F:oxidoreductase activity, acting on the CH-OH group of donors, NAD or NADP as acceptor"/>
    <property type="evidence" value="ECO:0007669"/>
    <property type="project" value="InterPro"/>
</dbReference>
<dbReference type="SMART" id="SM00984">
    <property type="entry name" value="UDPG_MGDP_dh_C"/>
    <property type="match status" value="1"/>
</dbReference>
<dbReference type="Pfam" id="PF00984">
    <property type="entry name" value="UDPG_MGDP_dh"/>
    <property type="match status" value="1"/>
</dbReference>
<dbReference type="InterPro" id="IPR008927">
    <property type="entry name" value="6-PGluconate_DH-like_C_sf"/>
</dbReference>
<dbReference type="PANTHER" id="PTHR43491:SF2">
    <property type="entry name" value="UDP-N-ACETYL-D-MANNOSAMINE DEHYDROGENASE"/>
    <property type="match status" value="1"/>
</dbReference>
<dbReference type="InterPro" id="IPR014026">
    <property type="entry name" value="UDP-Glc/GDP-Man_DH_dimer"/>
</dbReference>
<gene>
    <name evidence="7" type="ORF">AUJ95_04780</name>
</gene>
<dbReference type="InterPro" id="IPR014027">
    <property type="entry name" value="UDP-Glc/GDP-Man_DH_C"/>
</dbReference>
<dbReference type="AlphaFoldDB" id="A0A1J5E866"/>
<evidence type="ECO:0000313" key="7">
    <source>
        <dbReference type="EMBL" id="OIP40207.1"/>
    </source>
</evidence>
<dbReference type="PANTHER" id="PTHR43491">
    <property type="entry name" value="UDP-N-ACETYL-D-MANNOSAMINE DEHYDROGENASE"/>
    <property type="match status" value="1"/>
</dbReference>
<proteinExistence type="inferred from homology"/>
<dbReference type="Gene3D" id="3.40.50.720">
    <property type="entry name" value="NAD(P)-binding Rossmann-like Domain"/>
    <property type="match status" value="2"/>
</dbReference>
<dbReference type="EMBL" id="MNYI01000126">
    <property type="protein sequence ID" value="OIP40207.1"/>
    <property type="molecule type" value="Genomic_DNA"/>
</dbReference>
<dbReference type="SUPFAM" id="SSF48179">
    <property type="entry name" value="6-phosphogluconate dehydrogenase C-terminal domain-like"/>
    <property type="match status" value="1"/>
</dbReference>
<evidence type="ECO:0000256" key="2">
    <source>
        <dbReference type="ARBA" id="ARBA00023002"/>
    </source>
</evidence>
<dbReference type="Pfam" id="PF03721">
    <property type="entry name" value="UDPG_MGDP_dh_N"/>
    <property type="match status" value="1"/>
</dbReference>
<dbReference type="Pfam" id="PF03720">
    <property type="entry name" value="UDPG_MGDP_dh_C"/>
    <property type="match status" value="1"/>
</dbReference>
<sequence length="540" mass="60456">MEYSVCPDGRSFSLPTSEEYTQEYVRLKEIADRKREEGYEIVVVVGVGFVGAVMAGVVADSVDKATGKPGKFVIGMQRPSPRSFWKIHYLNDGVSPVKAEDPEVEEIIHRCVKEKETLIATYTSFALKLADVVVVDVQCDYVKESLGDLSTGHADMDALKKSIQIIGQNIPSEALVLIETTVAPGTTEFVAYPILQEEFKNRGIMTEPLLAHSYERVMPGREYVRSIRDFWRVCSGVNKESRERVTKFLNEVLNTEKYPLTVLDKPIESETAKIVENSYRATTLAFLDEWSLFAEKNGIDLTKVVNAIKVRPTHNNIIFPGPGIGGYCLPKDGALGAWAYNNILGFDDKIFKITTMAININDTRSLHVAELVSDALKEMDKNVDGANILLMGASYRKDVGDTRYSGSEIIVRKLTELGATVLVHDPYVSHWWEIEKQDTYPAPGHSWSRFFQNQDGLKDLKMQQNLSDSLKGIDCVIFAVPHEEYLQIEPDNLIEMVGKPMAVVDCFGILSDTKIKEYLRLGCSLKALGRGHIERLKQEG</sequence>
<feature type="transmembrane region" description="Helical" evidence="5">
    <location>
        <begin position="38"/>
        <end position="59"/>
    </location>
</feature>
<keyword evidence="5" id="KW-0472">Membrane</keyword>
<evidence type="ECO:0000256" key="1">
    <source>
        <dbReference type="ARBA" id="ARBA00006601"/>
    </source>
</evidence>
<dbReference type="NCBIfam" id="TIGR03026">
    <property type="entry name" value="NDP-sugDHase"/>
    <property type="match status" value="1"/>
</dbReference>
<evidence type="ECO:0000256" key="5">
    <source>
        <dbReference type="SAM" id="Phobius"/>
    </source>
</evidence>
<keyword evidence="5" id="KW-0812">Transmembrane</keyword>
<dbReference type="PIRSF" id="PIRSF000124">
    <property type="entry name" value="UDPglc_GDPman_dh"/>
    <property type="match status" value="1"/>
</dbReference>
<dbReference type="InterPro" id="IPR001732">
    <property type="entry name" value="UDP-Glc/GDP-Man_DH_N"/>
</dbReference>
<dbReference type="STRING" id="1817895.AUJ95_04780"/>
<dbReference type="GO" id="GO:0051287">
    <property type="term" value="F:NAD binding"/>
    <property type="evidence" value="ECO:0007669"/>
    <property type="project" value="InterPro"/>
</dbReference>
<evidence type="ECO:0000256" key="4">
    <source>
        <dbReference type="PIRNR" id="PIRNR000124"/>
    </source>
</evidence>
<accession>A0A1J5E866</accession>
<dbReference type="InterPro" id="IPR036291">
    <property type="entry name" value="NAD(P)-bd_dom_sf"/>
</dbReference>
<keyword evidence="2" id="KW-0560">Oxidoreductase</keyword>
<dbReference type="InterPro" id="IPR036220">
    <property type="entry name" value="UDP-Glc/GDP-Man_DH_C_sf"/>
</dbReference>
<evidence type="ECO:0000256" key="3">
    <source>
        <dbReference type="ARBA" id="ARBA00023027"/>
    </source>
</evidence>
<protein>
    <submittedName>
        <fullName evidence="7">GDP-mannose dehydrogenase</fullName>
    </submittedName>
</protein>
<keyword evidence="3" id="KW-0520">NAD</keyword>
<dbReference type="InterPro" id="IPR028359">
    <property type="entry name" value="UDP_ManNAc/GlcNAc_DH"/>
</dbReference>
<dbReference type="PIRSF" id="PIRSF500136">
    <property type="entry name" value="UDP_ManNAc_DH"/>
    <property type="match status" value="1"/>
</dbReference>
<dbReference type="GO" id="GO:0016628">
    <property type="term" value="F:oxidoreductase activity, acting on the CH-CH group of donors, NAD or NADP as acceptor"/>
    <property type="evidence" value="ECO:0007669"/>
    <property type="project" value="InterPro"/>
</dbReference>
<dbReference type="GO" id="GO:0000271">
    <property type="term" value="P:polysaccharide biosynthetic process"/>
    <property type="evidence" value="ECO:0007669"/>
    <property type="project" value="InterPro"/>
</dbReference>
<evidence type="ECO:0000313" key="8">
    <source>
        <dbReference type="Proteomes" id="UP000183085"/>
    </source>
</evidence>
<comment type="similarity">
    <text evidence="1 4">Belongs to the UDP-glucose/GDP-mannose dehydrogenase family.</text>
</comment>
<organism evidence="7 8">
    <name type="scientific">Candidatus Desantisbacteria bacterium CG2_30_40_21</name>
    <dbReference type="NCBI Taxonomy" id="1817895"/>
    <lineage>
        <taxon>Bacteria</taxon>
        <taxon>Candidatus Desantisiibacteriota</taxon>
    </lineage>
</organism>
<evidence type="ECO:0000259" key="6">
    <source>
        <dbReference type="SMART" id="SM00984"/>
    </source>
</evidence>
<dbReference type="Proteomes" id="UP000183085">
    <property type="component" value="Unassembled WGS sequence"/>
</dbReference>
<dbReference type="SUPFAM" id="SSF52413">
    <property type="entry name" value="UDP-glucose/GDP-mannose dehydrogenase C-terminal domain"/>
    <property type="match status" value="1"/>
</dbReference>
<dbReference type="SUPFAM" id="SSF51735">
    <property type="entry name" value="NAD(P)-binding Rossmann-fold domains"/>
    <property type="match status" value="1"/>
</dbReference>
<dbReference type="InterPro" id="IPR017476">
    <property type="entry name" value="UDP-Glc/GDP-Man"/>
</dbReference>
<comment type="caution">
    <text evidence="7">The sequence shown here is derived from an EMBL/GenBank/DDBJ whole genome shotgun (WGS) entry which is preliminary data.</text>
</comment>
<keyword evidence="5" id="KW-1133">Transmembrane helix</keyword>